<gene>
    <name evidence="1" type="ORF">SNEC2469_LOCUS29014</name>
</gene>
<name>A0A813AVT0_9DINO</name>
<accession>A0A813AVT0</accession>
<protein>
    <submittedName>
        <fullName evidence="1">Uncharacterized protein</fullName>
    </submittedName>
</protein>
<evidence type="ECO:0000313" key="1">
    <source>
        <dbReference type="EMBL" id="CAE7882265.1"/>
    </source>
</evidence>
<comment type="caution">
    <text evidence="1">The sequence shown here is derived from an EMBL/GenBank/DDBJ whole genome shotgun (WGS) entry which is preliminary data.</text>
</comment>
<organism evidence="1 2">
    <name type="scientific">Symbiodinium necroappetens</name>
    <dbReference type="NCBI Taxonomy" id="1628268"/>
    <lineage>
        <taxon>Eukaryota</taxon>
        <taxon>Sar</taxon>
        <taxon>Alveolata</taxon>
        <taxon>Dinophyceae</taxon>
        <taxon>Suessiales</taxon>
        <taxon>Symbiodiniaceae</taxon>
        <taxon>Symbiodinium</taxon>
    </lineage>
</organism>
<dbReference type="OrthoDB" id="10269301at2759"/>
<proteinExistence type="predicted"/>
<evidence type="ECO:0000313" key="2">
    <source>
        <dbReference type="Proteomes" id="UP000601435"/>
    </source>
</evidence>
<dbReference type="EMBL" id="CAJNJA010064308">
    <property type="protein sequence ID" value="CAE7882265.1"/>
    <property type="molecule type" value="Genomic_DNA"/>
</dbReference>
<reference evidence="1" key="1">
    <citation type="submission" date="2021-02" db="EMBL/GenBank/DDBJ databases">
        <authorList>
            <person name="Dougan E. K."/>
            <person name="Rhodes N."/>
            <person name="Thang M."/>
            <person name="Chan C."/>
        </authorList>
    </citation>
    <scope>NUCLEOTIDE SEQUENCE</scope>
</reference>
<dbReference type="AlphaFoldDB" id="A0A813AVT0"/>
<dbReference type="Proteomes" id="UP000601435">
    <property type="component" value="Unassembled WGS sequence"/>
</dbReference>
<keyword evidence="2" id="KW-1185">Reference proteome</keyword>
<sequence>MPVTQLCWPGPMHACKVTATSRLPPWRQSSRRTLFLCSSGSSDSVIQTKVRVNGTPRSAGGGLRRC</sequence>